<gene>
    <name evidence="2" type="ORF">ACAOBT_LOCUS2308</name>
</gene>
<keyword evidence="3" id="KW-1185">Reference proteome</keyword>
<comment type="caution">
    <text evidence="2">The sequence shown here is derived from an EMBL/GenBank/DDBJ whole genome shotgun (WGS) entry which is preliminary data.</text>
</comment>
<feature type="compositionally biased region" description="Low complexity" evidence="1">
    <location>
        <begin position="42"/>
        <end position="55"/>
    </location>
</feature>
<evidence type="ECO:0000313" key="3">
    <source>
        <dbReference type="Proteomes" id="UP001152888"/>
    </source>
</evidence>
<reference evidence="2" key="1">
    <citation type="submission" date="2022-03" db="EMBL/GenBank/DDBJ databases">
        <authorList>
            <person name="Sayadi A."/>
        </authorList>
    </citation>
    <scope>NUCLEOTIDE SEQUENCE</scope>
</reference>
<name>A0A9P0JQ77_ACAOB</name>
<proteinExistence type="predicted"/>
<dbReference type="Proteomes" id="UP001152888">
    <property type="component" value="Unassembled WGS sequence"/>
</dbReference>
<organism evidence="2 3">
    <name type="scientific">Acanthoscelides obtectus</name>
    <name type="common">Bean weevil</name>
    <name type="synonym">Bruchus obtectus</name>
    <dbReference type="NCBI Taxonomy" id="200917"/>
    <lineage>
        <taxon>Eukaryota</taxon>
        <taxon>Metazoa</taxon>
        <taxon>Ecdysozoa</taxon>
        <taxon>Arthropoda</taxon>
        <taxon>Hexapoda</taxon>
        <taxon>Insecta</taxon>
        <taxon>Pterygota</taxon>
        <taxon>Neoptera</taxon>
        <taxon>Endopterygota</taxon>
        <taxon>Coleoptera</taxon>
        <taxon>Polyphaga</taxon>
        <taxon>Cucujiformia</taxon>
        <taxon>Chrysomeloidea</taxon>
        <taxon>Chrysomelidae</taxon>
        <taxon>Bruchinae</taxon>
        <taxon>Bruchini</taxon>
        <taxon>Acanthoscelides</taxon>
    </lineage>
</organism>
<accession>A0A9P0JQ77</accession>
<dbReference type="EMBL" id="CAKOFQ010006674">
    <property type="protein sequence ID" value="CAH1957808.1"/>
    <property type="molecule type" value="Genomic_DNA"/>
</dbReference>
<evidence type="ECO:0000313" key="2">
    <source>
        <dbReference type="EMBL" id="CAH1957808.1"/>
    </source>
</evidence>
<dbReference type="AlphaFoldDB" id="A0A9P0JQ77"/>
<feature type="region of interest" description="Disordered" evidence="1">
    <location>
        <begin position="31"/>
        <end position="77"/>
    </location>
</feature>
<dbReference type="OrthoDB" id="6609151at2759"/>
<protein>
    <submittedName>
        <fullName evidence="2">Uncharacterized protein</fullName>
    </submittedName>
</protein>
<sequence>MGLNNMDRKRALTAKEPEEIERKINKYGLTDDSDVVEPFQDSGSEYKSESYISSESDLELPDRRTTRKRKRSNQQKVNLAEDLINTGRQKAGVVRKRCSGRPSSSSKNLVNVGDHLPFLGKSCRRCH</sequence>
<evidence type="ECO:0000256" key="1">
    <source>
        <dbReference type="SAM" id="MobiDB-lite"/>
    </source>
</evidence>